<dbReference type="Proteomes" id="UP001154282">
    <property type="component" value="Unassembled WGS sequence"/>
</dbReference>
<feature type="non-terminal residue" evidence="2">
    <location>
        <position position="1"/>
    </location>
</feature>
<feature type="compositionally biased region" description="Polar residues" evidence="1">
    <location>
        <begin position="129"/>
        <end position="141"/>
    </location>
</feature>
<feature type="compositionally biased region" description="Low complexity" evidence="1">
    <location>
        <begin position="104"/>
        <end position="120"/>
    </location>
</feature>
<organism evidence="2 3">
    <name type="scientific">Linum tenue</name>
    <dbReference type="NCBI Taxonomy" id="586396"/>
    <lineage>
        <taxon>Eukaryota</taxon>
        <taxon>Viridiplantae</taxon>
        <taxon>Streptophyta</taxon>
        <taxon>Embryophyta</taxon>
        <taxon>Tracheophyta</taxon>
        <taxon>Spermatophyta</taxon>
        <taxon>Magnoliopsida</taxon>
        <taxon>eudicotyledons</taxon>
        <taxon>Gunneridae</taxon>
        <taxon>Pentapetalae</taxon>
        <taxon>rosids</taxon>
        <taxon>fabids</taxon>
        <taxon>Malpighiales</taxon>
        <taxon>Linaceae</taxon>
        <taxon>Linum</taxon>
    </lineage>
</organism>
<protein>
    <submittedName>
        <fullName evidence="2">Uncharacterized protein</fullName>
    </submittedName>
</protein>
<dbReference type="EMBL" id="CAMGYJ010000005">
    <property type="protein sequence ID" value="CAI0424173.1"/>
    <property type="molecule type" value="Genomic_DNA"/>
</dbReference>
<comment type="caution">
    <text evidence="2">The sequence shown here is derived from an EMBL/GenBank/DDBJ whole genome shotgun (WGS) entry which is preliminary data.</text>
</comment>
<proteinExistence type="predicted"/>
<reference evidence="2" key="1">
    <citation type="submission" date="2022-08" db="EMBL/GenBank/DDBJ databases">
        <authorList>
            <person name="Gutierrez-Valencia J."/>
        </authorList>
    </citation>
    <scope>NUCLEOTIDE SEQUENCE</scope>
</reference>
<evidence type="ECO:0000313" key="2">
    <source>
        <dbReference type="EMBL" id="CAI0424173.1"/>
    </source>
</evidence>
<feature type="region of interest" description="Disordered" evidence="1">
    <location>
        <begin position="104"/>
        <end position="141"/>
    </location>
</feature>
<evidence type="ECO:0000313" key="3">
    <source>
        <dbReference type="Proteomes" id="UP001154282"/>
    </source>
</evidence>
<keyword evidence="3" id="KW-1185">Reference proteome</keyword>
<evidence type="ECO:0000256" key="1">
    <source>
        <dbReference type="SAM" id="MobiDB-lite"/>
    </source>
</evidence>
<dbReference type="AlphaFoldDB" id="A0AAV0KR06"/>
<sequence length="141" mass="15397">PKSSAKRKRATQSSFLRFQLLATRIAASLLLFSTGDWRQGPPLLRAPQPRLSSSSRPATGDKDRRCSALRNRVSPPLLDRQPETRTAAPRLLCAAPPSAVAPPCSAGTLLPPLLKKNTPPRSSRVRRLTAQQLKTTTRQAL</sequence>
<gene>
    <name evidence="2" type="ORF">LITE_LOCUS19834</name>
</gene>
<accession>A0AAV0KR06</accession>
<feature type="region of interest" description="Disordered" evidence="1">
    <location>
        <begin position="35"/>
        <end position="85"/>
    </location>
</feature>
<name>A0AAV0KR06_9ROSI</name>